<sequence>MSPGTSVLRGLPLHEVIELTAAQTASCASECLKTLGMDSRGSSEAITVPGTAIGSIDIGRLGVLAPLAGYTDLPFRKLLSIWGAGLYFTEMISARAAVLDCRKTMQLASGDSESQPLCAQIFGSVPEYMAKAAAALVALGNVDVIDVNMGCPVRKIVSGGAGSALMKTPDTAVEIVRAVREAVSVPVTVKMRSGWDSDSINAPELAGSCVAAGADAVYIHPRTRSQMFAGQPDWSVARSVVQAVNGKVPVFANGNIDSYQKWNSIRELTGCESCMIGRGALGAPWIFQEIKRGLPSGTIAEIIGNRGIGLNLWYQLLLSASHYGERGGIVHMRKQSLFFARGFKGAKSFRTSIMSVTNLDEAAEAISGTFDFYWEK</sequence>
<feature type="active site" description="Proton donor" evidence="13">
    <location>
        <position position="151"/>
    </location>
</feature>
<feature type="binding site" evidence="14">
    <location>
        <position position="220"/>
    </location>
    <ligand>
        <name>FMN</name>
        <dbReference type="ChEBI" id="CHEBI:58210"/>
    </ligand>
</feature>
<keyword evidence="3" id="KW-0820">tRNA-binding</keyword>
<proteinExistence type="inferred from homology"/>
<reference evidence="16 17" key="1">
    <citation type="journal article" date="2017" name="ISME J.">
        <title>Potential for microbial H2 and metal transformations associated with novel bacteria and archaea in deep terrestrial subsurface sediments.</title>
        <authorList>
            <person name="Hernsdorf A.W."/>
            <person name="Amano Y."/>
            <person name="Miyakawa K."/>
            <person name="Ise K."/>
            <person name="Suzuki Y."/>
            <person name="Anantharaman K."/>
            <person name="Probst A."/>
            <person name="Burstein D."/>
            <person name="Thomas B.C."/>
            <person name="Banfield J.F."/>
        </authorList>
    </citation>
    <scope>NUCLEOTIDE SEQUENCE [LARGE SCALE GENOMIC DNA]</scope>
    <source>
        <strain evidence="16">HGW-Wallbacteria-1</strain>
    </source>
</reference>
<dbReference type="PANTHER" id="PTHR45846:SF1">
    <property type="entry name" value="TRNA-DIHYDROURIDINE(47) SYNTHASE [NAD(P)(+)]-LIKE"/>
    <property type="match status" value="1"/>
</dbReference>
<comment type="catalytic activity">
    <reaction evidence="11">
        <text>a 5,6-dihydrouridine in tRNA + NAD(+) = a uridine in tRNA + NADH + H(+)</text>
        <dbReference type="Rhea" id="RHEA:54452"/>
        <dbReference type="Rhea" id="RHEA-COMP:13339"/>
        <dbReference type="Rhea" id="RHEA-COMP:13887"/>
        <dbReference type="ChEBI" id="CHEBI:15378"/>
        <dbReference type="ChEBI" id="CHEBI:57540"/>
        <dbReference type="ChEBI" id="CHEBI:57945"/>
        <dbReference type="ChEBI" id="CHEBI:65315"/>
        <dbReference type="ChEBI" id="CHEBI:74443"/>
    </reaction>
</comment>
<evidence type="ECO:0000256" key="12">
    <source>
        <dbReference type="PIRNR" id="PIRNR006621"/>
    </source>
</evidence>
<evidence type="ECO:0000256" key="5">
    <source>
        <dbReference type="ARBA" id="ARBA00022643"/>
    </source>
</evidence>
<feature type="binding site" evidence="14">
    <location>
        <position position="190"/>
    </location>
    <ligand>
        <name>FMN</name>
        <dbReference type="ChEBI" id="CHEBI:58210"/>
    </ligand>
</feature>
<feature type="domain" description="DUS-like FMN-binding" evidence="15">
    <location>
        <begin position="64"/>
        <end position="365"/>
    </location>
</feature>
<dbReference type="AlphaFoldDB" id="A0A2N1PQ98"/>
<keyword evidence="7" id="KW-0521">NADP</keyword>
<evidence type="ECO:0000256" key="10">
    <source>
        <dbReference type="ARBA" id="ARBA00048205"/>
    </source>
</evidence>
<keyword evidence="8" id="KW-0694">RNA-binding</keyword>
<dbReference type="GO" id="GO:0017150">
    <property type="term" value="F:tRNA dihydrouridine synthase activity"/>
    <property type="evidence" value="ECO:0007669"/>
    <property type="project" value="InterPro"/>
</dbReference>
<dbReference type="Gene3D" id="1.10.1200.80">
    <property type="entry name" value="Putative flavin oxidoreducatase, domain 2"/>
    <property type="match status" value="1"/>
</dbReference>
<keyword evidence="9 12" id="KW-0560">Oxidoreductase</keyword>
<dbReference type="GO" id="GO:0000049">
    <property type="term" value="F:tRNA binding"/>
    <property type="evidence" value="ECO:0007669"/>
    <property type="project" value="UniProtKB-KW"/>
</dbReference>
<keyword evidence="14" id="KW-0547">Nucleotide-binding</keyword>
<keyword evidence="5 12" id="KW-0288">FMN</keyword>
<evidence type="ECO:0000256" key="1">
    <source>
        <dbReference type="ARBA" id="ARBA00001917"/>
    </source>
</evidence>
<dbReference type="InterPro" id="IPR018517">
    <property type="entry name" value="tRNA_hU_synthase_CS"/>
</dbReference>
<dbReference type="PIRSF" id="PIRSF006621">
    <property type="entry name" value="Dus"/>
    <property type="match status" value="1"/>
</dbReference>
<dbReference type="PANTHER" id="PTHR45846">
    <property type="entry name" value="TRNA-DIHYDROURIDINE(47) SYNTHASE [NAD(P)(+)]-LIKE"/>
    <property type="match status" value="1"/>
</dbReference>
<dbReference type="InterPro" id="IPR001269">
    <property type="entry name" value="DUS_fam"/>
</dbReference>
<evidence type="ECO:0000256" key="8">
    <source>
        <dbReference type="ARBA" id="ARBA00022884"/>
    </source>
</evidence>
<comment type="caution">
    <text evidence="16">The sequence shown here is derived from an EMBL/GenBank/DDBJ whole genome shotgun (WGS) entry which is preliminary data.</text>
</comment>
<evidence type="ECO:0000313" key="16">
    <source>
        <dbReference type="EMBL" id="PKK90517.1"/>
    </source>
</evidence>
<dbReference type="InterPro" id="IPR035587">
    <property type="entry name" value="DUS-like_FMN-bd"/>
</dbReference>
<dbReference type="Gene3D" id="3.20.20.70">
    <property type="entry name" value="Aldolase class I"/>
    <property type="match status" value="1"/>
</dbReference>
<dbReference type="PROSITE" id="PS01136">
    <property type="entry name" value="UPF0034"/>
    <property type="match status" value="1"/>
</dbReference>
<feature type="binding site" evidence="14">
    <location>
        <begin position="277"/>
        <end position="278"/>
    </location>
    <ligand>
        <name>FMN</name>
        <dbReference type="ChEBI" id="CHEBI:58210"/>
    </ligand>
</feature>
<dbReference type="SUPFAM" id="SSF51395">
    <property type="entry name" value="FMN-linked oxidoreductases"/>
    <property type="match status" value="1"/>
</dbReference>
<dbReference type="EMBL" id="PGXC01000005">
    <property type="protein sequence ID" value="PKK90517.1"/>
    <property type="molecule type" value="Genomic_DNA"/>
</dbReference>
<dbReference type="InterPro" id="IPR013785">
    <property type="entry name" value="Aldolase_TIM"/>
</dbReference>
<comment type="function">
    <text evidence="2 12">Catalyzes the synthesis of 5,6-dihydrouridine (D), a modified base found in the D-loop of most tRNAs, via the reduction of the C5-C6 double bond in target uridines.</text>
</comment>
<accession>A0A2N1PQ98</accession>
<dbReference type="InterPro" id="IPR004652">
    <property type="entry name" value="DusB-like"/>
</dbReference>
<keyword evidence="6 12" id="KW-0819">tRNA processing</keyword>
<evidence type="ECO:0000256" key="9">
    <source>
        <dbReference type="ARBA" id="ARBA00023002"/>
    </source>
</evidence>
<evidence type="ECO:0000259" key="15">
    <source>
        <dbReference type="Pfam" id="PF01207"/>
    </source>
</evidence>
<dbReference type="Pfam" id="PF01207">
    <property type="entry name" value="Dus"/>
    <property type="match status" value="1"/>
</dbReference>
<gene>
    <name evidence="16" type="ORF">CVV64_09135</name>
</gene>
<dbReference type="CDD" id="cd02801">
    <property type="entry name" value="DUS_like_FMN"/>
    <property type="match status" value="1"/>
</dbReference>
<dbReference type="Proteomes" id="UP000233256">
    <property type="component" value="Unassembled WGS sequence"/>
</dbReference>
<feature type="binding site" evidence="14">
    <location>
        <position position="120"/>
    </location>
    <ligand>
        <name>FMN</name>
        <dbReference type="ChEBI" id="CHEBI:58210"/>
    </ligand>
</feature>
<evidence type="ECO:0000256" key="7">
    <source>
        <dbReference type="ARBA" id="ARBA00022857"/>
    </source>
</evidence>
<evidence type="ECO:0000256" key="3">
    <source>
        <dbReference type="ARBA" id="ARBA00022555"/>
    </source>
</evidence>
<comment type="catalytic activity">
    <reaction evidence="10">
        <text>a 5,6-dihydrouridine in tRNA + NADP(+) = a uridine in tRNA + NADPH + H(+)</text>
        <dbReference type="Rhea" id="RHEA:23624"/>
        <dbReference type="Rhea" id="RHEA-COMP:13339"/>
        <dbReference type="Rhea" id="RHEA-COMP:13887"/>
        <dbReference type="ChEBI" id="CHEBI:15378"/>
        <dbReference type="ChEBI" id="CHEBI:57783"/>
        <dbReference type="ChEBI" id="CHEBI:58349"/>
        <dbReference type="ChEBI" id="CHEBI:65315"/>
        <dbReference type="ChEBI" id="CHEBI:74443"/>
    </reaction>
</comment>
<dbReference type="InterPro" id="IPR024036">
    <property type="entry name" value="tRNA-dHydroUridine_Synthase_C"/>
</dbReference>
<dbReference type="GO" id="GO:0050660">
    <property type="term" value="F:flavin adenine dinucleotide binding"/>
    <property type="evidence" value="ECO:0007669"/>
    <property type="project" value="InterPro"/>
</dbReference>
<organism evidence="16 17">
    <name type="scientific">Candidatus Wallbacteria bacterium HGW-Wallbacteria-1</name>
    <dbReference type="NCBI Taxonomy" id="2013854"/>
    <lineage>
        <taxon>Bacteria</taxon>
        <taxon>Candidatus Walliibacteriota</taxon>
    </lineage>
</organism>
<evidence type="ECO:0000256" key="6">
    <source>
        <dbReference type="ARBA" id="ARBA00022694"/>
    </source>
</evidence>
<keyword evidence="4 12" id="KW-0285">Flavoprotein</keyword>
<evidence type="ECO:0000256" key="14">
    <source>
        <dbReference type="PIRSR" id="PIRSR006621-2"/>
    </source>
</evidence>
<evidence type="ECO:0000313" key="17">
    <source>
        <dbReference type="Proteomes" id="UP000233256"/>
    </source>
</evidence>
<protein>
    <recommendedName>
        <fullName evidence="12">tRNA-dihydrouridine synthase</fullName>
        <ecNumber evidence="12">1.3.1.-</ecNumber>
    </recommendedName>
</protein>
<name>A0A2N1PQ98_9BACT</name>
<evidence type="ECO:0000256" key="4">
    <source>
        <dbReference type="ARBA" id="ARBA00022630"/>
    </source>
</evidence>
<evidence type="ECO:0000256" key="13">
    <source>
        <dbReference type="PIRSR" id="PIRSR006621-1"/>
    </source>
</evidence>
<evidence type="ECO:0000256" key="2">
    <source>
        <dbReference type="ARBA" id="ARBA00002790"/>
    </source>
</evidence>
<dbReference type="NCBIfam" id="TIGR00737">
    <property type="entry name" value="nifR3_yhdG"/>
    <property type="match status" value="1"/>
</dbReference>
<dbReference type="EC" id="1.3.1.-" evidence="12"/>
<evidence type="ECO:0000256" key="11">
    <source>
        <dbReference type="ARBA" id="ARBA00048802"/>
    </source>
</evidence>
<comment type="cofactor">
    <cofactor evidence="1 12 14">
        <name>FMN</name>
        <dbReference type="ChEBI" id="CHEBI:58210"/>
    </cofactor>
</comment>
<comment type="similarity">
    <text evidence="12">Belongs to the dus family.</text>
</comment>